<dbReference type="Proteomes" id="UP000199727">
    <property type="component" value="Unassembled WGS sequence"/>
</dbReference>
<dbReference type="EMBL" id="AMKT01000034">
    <property type="protein sequence ID" value="OXG24036.1"/>
    <property type="molecule type" value="Genomic_DNA"/>
</dbReference>
<dbReference type="AlphaFoldDB" id="A0A854QH59"/>
<evidence type="ECO:0000313" key="1">
    <source>
        <dbReference type="EMBL" id="OXG24036.1"/>
    </source>
</evidence>
<sequence>MIGSGPCNEASSRNGLFTEAVTIRACLNRDRAYLLPMGQDQSSLQPQPLYYVASKYGARTGSFGFLFVPNSPILDTVLVHITLQIQKNTHERAELSWRHIWFNPLSVVPRRRYGMCGGRRASHVTRSSAYRAM</sequence>
<gene>
    <name evidence="1" type="ORF">C361_02585</name>
</gene>
<accession>A0A854QH59</accession>
<comment type="caution">
    <text evidence="1">The sequence shown here is derived from an EMBL/GenBank/DDBJ whole genome shotgun (WGS) entry which is preliminary data.</text>
</comment>
<proteinExistence type="predicted"/>
<reference evidence="1 2" key="1">
    <citation type="submission" date="2017-06" db="EMBL/GenBank/DDBJ databases">
        <title>Global population genomics of the pathogenic fungus Cryptococcus neoformans var. grubii.</title>
        <authorList>
            <person name="Cuomo C."/>
            <person name="Litvintseva A."/>
            <person name="Chen Y."/>
            <person name="Young S."/>
            <person name="Zeng Q."/>
            <person name="Chapman S."/>
            <person name="Gujja S."/>
            <person name="Saif S."/>
            <person name="Birren B."/>
        </authorList>
    </citation>
    <scope>NUCLEOTIDE SEQUENCE [LARGE SCALE GENOMIC DNA]</scope>
    <source>
        <strain evidence="1 2">Tu259-1</strain>
    </source>
</reference>
<protein>
    <submittedName>
        <fullName evidence="1">Uncharacterized protein</fullName>
    </submittedName>
</protein>
<evidence type="ECO:0000313" key="2">
    <source>
        <dbReference type="Proteomes" id="UP000199727"/>
    </source>
</evidence>
<name>A0A854QH59_CRYNE</name>
<organism evidence="1 2">
    <name type="scientific">Cryptococcus neoformans Tu259-1</name>
    <dbReference type="NCBI Taxonomy" id="1230072"/>
    <lineage>
        <taxon>Eukaryota</taxon>
        <taxon>Fungi</taxon>
        <taxon>Dikarya</taxon>
        <taxon>Basidiomycota</taxon>
        <taxon>Agaricomycotina</taxon>
        <taxon>Tremellomycetes</taxon>
        <taxon>Tremellales</taxon>
        <taxon>Cryptococcaceae</taxon>
        <taxon>Cryptococcus</taxon>
        <taxon>Cryptococcus neoformans species complex</taxon>
    </lineage>
</organism>